<proteinExistence type="predicted"/>
<name>A0A5C6BT99_9PLAN</name>
<dbReference type="Proteomes" id="UP000320735">
    <property type="component" value="Unassembled WGS sequence"/>
</dbReference>
<evidence type="ECO:0000313" key="1">
    <source>
        <dbReference type="EMBL" id="TWU14406.1"/>
    </source>
</evidence>
<reference evidence="1 2" key="1">
    <citation type="submission" date="2019-02" db="EMBL/GenBank/DDBJ databases">
        <title>Deep-cultivation of Planctomycetes and their phenomic and genomic characterization uncovers novel biology.</title>
        <authorList>
            <person name="Wiegand S."/>
            <person name="Jogler M."/>
            <person name="Boedeker C."/>
            <person name="Pinto D."/>
            <person name="Vollmers J."/>
            <person name="Rivas-Marin E."/>
            <person name="Kohn T."/>
            <person name="Peeters S.H."/>
            <person name="Heuer A."/>
            <person name="Rast P."/>
            <person name="Oberbeckmann S."/>
            <person name="Bunk B."/>
            <person name="Jeske O."/>
            <person name="Meyerdierks A."/>
            <person name="Storesund J.E."/>
            <person name="Kallscheuer N."/>
            <person name="Luecker S."/>
            <person name="Lage O.M."/>
            <person name="Pohl T."/>
            <person name="Merkel B.J."/>
            <person name="Hornburger P."/>
            <person name="Mueller R.-W."/>
            <person name="Bruemmer F."/>
            <person name="Labrenz M."/>
            <person name="Spormann A.M."/>
            <person name="Op Den Camp H."/>
            <person name="Overmann J."/>
            <person name="Amann R."/>
            <person name="Jetten M.S.M."/>
            <person name="Mascher T."/>
            <person name="Medema M.H."/>
            <person name="Devos D.P."/>
            <person name="Kaster A.-K."/>
            <person name="Ovreas L."/>
            <person name="Rohde M."/>
            <person name="Galperin M.Y."/>
            <person name="Jogler C."/>
        </authorList>
    </citation>
    <scope>NUCLEOTIDE SEQUENCE [LARGE SCALE GENOMIC DNA]</scope>
    <source>
        <strain evidence="1 2">CA54</strain>
    </source>
</reference>
<sequence>MIEGRERPVAILVPTPGNVKADAAWKIPVVSRERSGPLHQTERSVLNTAIGRGAWVIQSKGCGDTNLALRSAPHAAPVLTMHV</sequence>
<keyword evidence="2" id="KW-1185">Reference proteome</keyword>
<dbReference type="AlphaFoldDB" id="A0A5C6BT99"/>
<accession>A0A5C6BT99</accession>
<protein>
    <submittedName>
        <fullName evidence="1">Uncharacterized protein</fullName>
    </submittedName>
</protein>
<organism evidence="1 2">
    <name type="scientific">Symmachiella macrocystis</name>
    <dbReference type="NCBI Taxonomy" id="2527985"/>
    <lineage>
        <taxon>Bacteria</taxon>
        <taxon>Pseudomonadati</taxon>
        <taxon>Planctomycetota</taxon>
        <taxon>Planctomycetia</taxon>
        <taxon>Planctomycetales</taxon>
        <taxon>Planctomycetaceae</taxon>
        <taxon>Symmachiella</taxon>
    </lineage>
</organism>
<dbReference type="EMBL" id="SJPP01000001">
    <property type="protein sequence ID" value="TWU14406.1"/>
    <property type="molecule type" value="Genomic_DNA"/>
</dbReference>
<evidence type="ECO:0000313" key="2">
    <source>
        <dbReference type="Proteomes" id="UP000320735"/>
    </source>
</evidence>
<gene>
    <name evidence="1" type="ORF">CA54_32520</name>
</gene>
<comment type="caution">
    <text evidence="1">The sequence shown here is derived from an EMBL/GenBank/DDBJ whole genome shotgun (WGS) entry which is preliminary data.</text>
</comment>